<comment type="caution">
    <text evidence="2">The sequence shown here is derived from an EMBL/GenBank/DDBJ whole genome shotgun (WGS) entry which is preliminary data.</text>
</comment>
<gene>
    <name evidence="2" type="ORF">PRMUPPPA20_03940</name>
</gene>
<organism evidence="2 3">
    <name type="scientific">Xylanibacter ruminicola</name>
    <name type="common">Prevotella ruminicola</name>
    <dbReference type="NCBI Taxonomy" id="839"/>
    <lineage>
        <taxon>Bacteria</taxon>
        <taxon>Pseudomonadati</taxon>
        <taxon>Bacteroidota</taxon>
        <taxon>Bacteroidia</taxon>
        <taxon>Bacteroidales</taxon>
        <taxon>Prevotellaceae</taxon>
        <taxon>Xylanibacter</taxon>
    </lineage>
</organism>
<evidence type="ECO:0000313" key="3">
    <source>
        <dbReference type="Proteomes" id="UP000887097"/>
    </source>
</evidence>
<accession>A0AA37MED7</accession>
<feature type="domain" description="AAA+ ATPase" evidence="1">
    <location>
        <begin position="21"/>
        <end position="173"/>
    </location>
</feature>
<dbReference type="GO" id="GO:0006260">
    <property type="term" value="P:DNA replication"/>
    <property type="evidence" value="ECO:0007669"/>
    <property type="project" value="InterPro"/>
</dbReference>
<dbReference type="GO" id="GO:0003678">
    <property type="term" value="F:DNA helicase activity"/>
    <property type="evidence" value="ECO:0007669"/>
    <property type="project" value="InterPro"/>
</dbReference>
<dbReference type="EMBL" id="BPTT01000001">
    <property type="protein sequence ID" value="GJG32285.1"/>
    <property type="molecule type" value="Genomic_DNA"/>
</dbReference>
<dbReference type="Proteomes" id="UP000887097">
    <property type="component" value="Unassembled WGS sequence"/>
</dbReference>
<dbReference type="Pfam" id="PF03796">
    <property type="entry name" value="DnaB_C"/>
    <property type="match status" value="1"/>
</dbReference>
<dbReference type="Gene3D" id="3.40.50.300">
    <property type="entry name" value="P-loop containing nucleotide triphosphate hydrolases"/>
    <property type="match status" value="2"/>
</dbReference>
<dbReference type="CDD" id="cd00009">
    <property type="entry name" value="AAA"/>
    <property type="match status" value="1"/>
</dbReference>
<dbReference type="SUPFAM" id="SSF52540">
    <property type="entry name" value="P-loop containing nucleoside triphosphate hydrolases"/>
    <property type="match status" value="1"/>
</dbReference>
<dbReference type="AlphaFoldDB" id="A0AA37MED7"/>
<protein>
    <recommendedName>
        <fullName evidence="1">AAA+ ATPase domain-containing protein</fullName>
    </recommendedName>
</protein>
<dbReference type="GeneID" id="31502348"/>
<dbReference type="InterPro" id="IPR003593">
    <property type="entry name" value="AAA+_ATPase"/>
</dbReference>
<reference evidence="2" key="1">
    <citation type="submission" date="2021-08" db="EMBL/GenBank/DDBJ databases">
        <title>Prevotella lacticifex sp. nov., isolated from rumen of cow.</title>
        <authorList>
            <person name="Shinkai T."/>
            <person name="Ikeyama N."/>
            <person name="Kumagai M."/>
            <person name="Ohmori H."/>
            <person name="Sakamoto M."/>
            <person name="Ohkuma M."/>
            <person name="Mitsumori M."/>
        </authorList>
    </citation>
    <scope>NUCLEOTIDE SEQUENCE</scope>
    <source>
        <strain evidence="2">JCM 8259</strain>
    </source>
</reference>
<evidence type="ECO:0000259" key="1">
    <source>
        <dbReference type="SMART" id="SM00382"/>
    </source>
</evidence>
<dbReference type="SMART" id="SM00382">
    <property type="entry name" value="AAA"/>
    <property type="match status" value="1"/>
</dbReference>
<name>A0AA37MED7_XYLRU</name>
<dbReference type="InterPro" id="IPR027417">
    <property type="entry name" value="P-loop_NTPase"/>
</dbReference>
<evidence type="ECO:0000313" key="2">
    <source>
        <dbReference type="EMBL" id="GJG32285.1"/>
    </source>
</evidence>
<proteinExistence type="predicted"/>
<dbReference type="OMA" id="KTIFACK"/>
<dbReference type="GO" id="GO:0005524">
    <property type="term" value="F:ATP binding"/>
    <property type="evidence" value="ECO:0007669"/>
    <property type="project" value="InterPro"/>
</dbReference>
<dbReference type="InterPro" id="IPR007694">
    <property type="entry name" value="DNA_helicase_DnaB-like_C"/>
</dbReference>
<sequence>MENEKKRFSSEIKVIDELFPKGKVSILASGPGVGKTIFACKIAKWLTYHRERVLYVNMASDHINIDTSDDDTIPWKCSLLDMPLLSIEDISFVLSRRYTFDTIILDYIELMYFVKGIECLKRKEELNAIWHFLDHIAKEKNIRVIGLSQLERGRIDGTEESCFDKVLKYLNRDFVRERLVVLHRPSYYEPQDNNTEQVQLITFKNGIKKENILENTK</sequence>
<dbReference type="RefSeq" id="WP_013063007.1">
    <property type="nucleotide sequence ID" value="NZ_BPTT01000001.1"/>
</dbReference>